<dbReference type="RefSeq" id="WP_270023123.1">
    <property type="nucleotide sequence ID" value="NZ_JAPDDP010000002.1"/>
</dbReference>
<dbReference type="Pfam" id="PF07883">
    <property type="entry name" value="Cupin_2"/>
    <property type="match status" value="1"/>
</dbReference>
<evidence type="ECO:0000259" key="1">
    <source>
        <dbReference type="Pfam" id="PF07883"/>
    </source>
</evidence>
<dbReference type="EMBL" id="JAPDDP010000002">
    <property type="protein sequence ID" value="MDA0178854.1"/>
    <property type="molecule type" value="Genomic_DNA"/>
</dbReference>
<proteinExistence type="predicted"/>
<dbReference type="InterPro" id="IPR013096">
    <property type="entry name" value="Cupin_2"/>
</dbReference>
<organism evidence="2 3">
    <name type="scientific">Solirubrobacter phytolaccae</name>
    <dbReference type="NCBI Taxonomy" id="1404360"/>
    <lineage>
        <taxon>Bacteria</taxon>
        <taxon>Bacillati</taxon>
        <taxon>Actinomycetota</taxon>
        <taxon>Thermoleophilia</taxon>
        <taxon>Solirubrobacterales</taxon>
        <taxon>Solirubrobacteraceae</taxon>
        <taxon>Solirubrobacter</taxon>
    </lineage>
</organism>
<protein>
    <submittedName>
        <fullName evidence="2">Cupin domain-containing protein</fullName>
    </submittedName>
</protein>
<gene>
    <name evidence="2" type="ORF">OJ997_00990</name>
</gene>
<dbReference type="Proteomes" id="UP001147653">
    <property type="component" value="Unassembled WGS sequence"/>
</dbReference>
<dbReference type="Gene3D" id="2.60.120.10">
    <property type="entry name" value="Jelly Rolls"/>
    <property type="match status" value="1"/>
</dbReference>
<name>A0A9X3N5W6_9ACTN</name>
<evidence type="ECO:0000313" key="2">
    <source>
        <dbReference type="EMBL" id="MDA0178854.1"/>
    </source>
</evidence>
<evidence type="ECO:0000313" key="3">
    <source>
        <dbReference type="Proteomes" id="UP001147653"/>
    </source>
</evidence>
<comment type="caution">
    <text evidence="2">The sequence shown here is derived from an EMBL/GenBank/DDBJ whole genome shotgun (WGS) entry which is preliminary data.</text>
</comment>
<dbReference type="SUPFAM" id="SSF51182">
    <property type="entry name" value="RmlC-like cupins"/>
    <property type="match status" value="1"/>
</dbReference>
<dbReference type="InterPro" id="IPR014710">
    <property type="entry name" value="RmlC-like_jellyroll"/>
</dbReference>
<dbReference type="CDD" id="cd02208">
    <property type="entry name" value="cupin_RmlC-like"/>
    <property type="match status" value="1"/>
</dbReference>
<sequence length="195" mass="21613">MYPRTIDNWHGERLTFLGRDGDRLLCESVVDIGAGPPMHIHHLQTETMRVESGLMGVSVAGEDDRVLRAGEMISFAPGVEHRFWNAGDEPLRLAGEVFPALNFEYFLGAVYESARGHGGRPGPWDAAFLLTRYRSEFALTAIPAPVRRFVLPIQAFLGRLFGRYERYSDAPDPVRPAADAKLLRRSATSARSSAG</sequence>
<feature type="domain" description="Cupin type-2" evidence="1">
    <location>
        <begin position="30"/>
        <end position="93"/>
    </location>
</feature>
<dbReference type="AlphaFoldDB" id="A0A9X3N5W6"/>
<accession>A0A9X3N5W6</accession>
<dbReference type="InterPro" id="IPR011051">
    <property type="entry name" value="RmlC_Cupin_sf"/>
</dbReference>
<keyword evidence="3" id="KW-1185">Reference proteome</keyword>
<reference evidence="2" key="1">
    <citation type="submission" date="2022-10" db="EMBL/GenBank/DDBJ databases">
        <title>The WGS of Solirubrobacter phytolaccae KCTC 29190.</title>
        <authorList>
            <person name="Jiang Z."/>
        </authorList>
    </citation>
    <scope>NUCLEOTIDE SEQUENCE</scope>
    <source>
        <strain evidence="2">KCTC 29190</strain>
    </source>
</reference>